<dbReference type="Proteomes" id="UP001165120">
    <property type="component" value="Unassembled WGS sequence"/>
</dbReference>
<evidence type="ECO:0000313" key="4">
    <source>
        <dbReference type="Proteomes" id="UP001165120"/>
    </source>
</evidence>
<protein>
    <submittedName>
        <fullName evidence="3">Unnamed protein product</fullName>
    </submittedName>
</protein>
<dbReference type="AlphaFoldDB" id="A0A9W6SWJ0"/>
<evidence type="ECO:0000313" key="3">
    <source>
        <dbReference type="EMBL" id="GME68511.1"/>
    </source>
</evidence>
<sequence length="895" mass="104394">MWALNSAIKKNHVYRKNFQKLFIRGIRLKSPIVDSKQTTPGNNKGLIDLKKLQEDNGDEKEIDKEIANLVISQEEKEVSKQKMYSKTSVFSPENIAKKEGITLGITKLPKVFESKSPELIEKELKEQFEKDGVEYDARFVKRMIEEAEFEQSTLERLLHDDQSAEQLTQDEITSFLDWVITDSYEKLEYLREKQIEGTSIDDEINNLTNNDYSNNDTLLQTADTLSHISREYKSNGLQALPTVLESLINDKTLKKFVSIEYMIQFFEISTQIPDNELSNKCIFLAGNLLYSSTNKRLDPINESFYIEALLLNSKYNKAVSLFQSRYDKSEEIRKERFWLELGIKCNLFKLAVEMSKDKSYSKCLELIELTKEKFSYIHPSVCILIISNFLSIGKTNEAYKTWIFMKEQIMDQIGLIDYIPVPEGNLLSDKNYVYDYYNRVDAITFDNLKDIIIEFLQNGDIFEALTIIETGTKRDKEFMKFFLNKLIEDIPYPLKEIVIHKLENENVSQKLHPSVVRILLKQLHSFRESSTRSELEANILNETYEALKSRLVSLTDLNNKIMKSAASLNNTLLKEKAIDGNHNNKKNTKDLLEMKRQQIQLKEAKYQELYLKCAEITSKIESGVALTSLDCRDILKFLTIHRLSRKNLQLAYKVLAEMNTSLNNNNLDGFFPGSNAHHYTVLATVFGRMKQSKTRELYELISFMQNNNVYMNAHFANQVLLSFRRHKNYSNAFKFIEDYISVSDTTIEPNTQLYTTILSIFNQSLISRRFKRENVRNYHNLPKWLNKELDPSDIKSGKDKYKDVSNNNQYNLSNLEQFSDIQQNLLQENLEKSEQSLTNDKLKLEEPPIPKKEKNEENAIKSQVPVKEETDKFIFMDRFSELRNIDNLCFTIHRP</sequence>
<feature type="region of interest" description="Disordered" evidence="2">
    <location>
        <begin position="836"/>
        <end position="863"/>
    </location>
</feature>
<reference evidence="3" key="1">
    <citation type="submission" date="2023-04" db="EMBL/GenBank/DDBJ databases">
        <title>Candida boidinii NBRC 10035.</title>
        <authorList>
            <person name="Ichikawa N."/>
            <person name="Sato H."/>
            <person name="Tonouchi N."/>
        </authorList>
    </citation>
    <scope>NUCLEOTIDE SEQUENCE</scope>
    <source>
        <strain evidence="3">NBRC 10035</strain>
    </source>
</reference>
<evidence type="ECO:0000256" key="1">
    <source>
        <dbReference type="SAM" id="Coils"/>
    </source>
</evidence>
<keyword evidence="1" id="KW-0175">Coiled coil</keyword>
<dbReference type="Gene3D" id="1.25.40.10">
    <property type="entry name" value="Tetratricopeptide repeat domain"/>
    <property type="match status" value="1"/>
</dbReference>
<keyword evidence="4" id="KW-1185">Reference proteome</keyword>
<feature type="compositionally biased region" description="Basic and acidic residues" evidence="2">
    <location>
        <begin position="836"/>
        <end position="859"/>
    </location>
</feature>
<gene>
    <name evidence="3" type="ORF">Cboi02_000169900</name>
</gene>
<feature type="coiled-coil region" evidence="1">
    <location>
        <begin position="585"/>
        <end position="612"/>
    </location>
</feature>
<accession>A0A9W6SWJ0</accession>
<dbReference type="InterPro" id="IPR011990">
    <property type="entry name" value="TPR-like_helical_dom_sf"/>
</dbReference>
<dbReference type="EMBL" id="BSXN01000428">
    <property type="protein sequence ID" value="GME68511.1"/>
    <property type="molecule type" value="Genomic_DNA"/>
</dbReference>
<organism evidence="3 4">
    <name type="scientific">Candida boidinii</name>
    <name type="common">Yeast</name>
    <dbReference type="NCBI Taxonomy" id="5477"/>
    <lineage>
        <taxon>Eukaryota</taxon>
        <taxon>Fungi</taxon>
        <taxon>Dikarya</taxon>
        <taxon>Ascomycota</taxon>
        <taxon>Saccharomycotina</taxon>
        <taxon>Pichiomycetes</taxon>
        <taxon>Pichiales</taxon>
        <taxon>Pichiaceae</taxon>
        <taxon>Ogataea</taxon>
        <taxon>Ogataea/Candida clade</taxon>
    </lineage>
</organism>
<proteinExistence type="predicted"/>
<evidence type="ECO:0000256" key="2">
    <source>
        <dbReference type="SAM" id="MobiDB-lite"/>
    </source>
</evidence>
<name>A0A9W6SWJ0_CANBO</name>
<comment type="caution">
    <text evidence="3">The sequence shown here is derived from an EMBL/GenBank/DDBJ whole genome shotgun (WGS) entry which is preliminary data.</text>
</comment>